<dbReference type="GO" id="GO:0016301">
    <property type="term" value="F:kinase activity"/>
    <property type="evidence" value="ECO:0007669"/>
    <property type="project" value="UniProtKB-KW"/>
</dbReference>
<dbReference type="EMBL" id="CDHN01000008">
    <property type="protein sequence ID" value="CEJ95131.1"/>
    <property type="molecule type" value="Genomic_DNA"/>
</dbReference>
<sequence>MKTNLDLVNDTDGFPYGDIANVQVLGQNIYTLLWEDEQGAYPVGYVLDRVIQEFVKVPAAVIGDIDVDHEQRTLKMLRLPTEAERTERLGKVAGYFRENNVFKLLKGWRDELWPVFGRNGELLFSMERAAMGLIGTMRYGVHMTAYVQDPAAPHGIKVWVPVRAADKSTFPGMLDNTVAGGLMTGEDEFECMVREADEEASLPEDVVRARAKRVGTVTYLFITDDKNCGEAGFVYPECEWVYDLLLPADVIPQPKDGEVAEFRLDDVDQVKRDLKAGNFKTNCAVVMLDFFIRHGIIKAEEEPDFELVKQRMHRDILFPGPHREEWRAA</sequence>
<dbReference type="OrthoDB" id="10261522at2759"/>
<feature type="domain" description="Nudix hydrolase" evidence="1">
    <location>
        <begin position="138"/>
        <end position="289"/>
    </location>
</feature>
<dbReference type="CDD" id="cd03676">
    <property type="entry name" value="NUDIX_Tnr3_like"/>
    <property type="match status" value="1"/>
</dbReference>
<evidence type="ECO:0000313" key="2">
    <source>
        <dbReference type="EMBL" id="CEJ95131.1"/>
    </source>
</evidence>
<keyword evidence="2" id="KW-0808">Transferase</keyword>
<dbReference type="STRING" id="1531966.A0A0A1TDM5"/>
<reference evidence="2 3" key="1">
    <citation type="journal article" date="2015" name="Genome Announc.">
        <title>Draft Genome Sequence and Gene Annotation of the Entomopathogenic Fungus Verticillium hemipterigenum.</title>
        <authorList>
            <person name="Horn F."/>
            <person name="Habel A."/>
            <person name="Scharf D.H."/>
            <person name="Dworschak J."/>
            <person name="Brakhage A.A."/>
            <person name="Guthke R."/>
            <person name="Hertweck C."/>
            <person name="Linde J."/>
        </authorList>
    </citation>
    <scope>NUCLEOTIDE SEQUENCE [LARGE SCALE GENOMIC DNA]</scope>
</reference>
<dbReference type="Pfam" id="PF15916">
    <property type="entry name" value="DUF4743"/>
    <property type="match status" value="1"/>
</dbReference>
<accession>A0A0A1TDM5</accession>
<keyword evidence="3" id="KW-1185">Reference proteome</keyword>
<dbReference type="InterPro" id="IPR015797">
    <property type="entry name" value="NUDIX_hydrolase-like_dom_sf"/>
</dbReference>
<proteinExistence type="predicted"/>
<dbReference type="InterPro" id="IPR031804">
    <property type="entry name" value="DUF4743"/>
</dbReference>
<gene>
    <name evidence="2" type="ORF">VHEMI10629</name>
</gene>
<protein>
    <submittedName>
        <fullName evidence="2">Putative Thiamin pyrophosphokinase-related protein</fullName>
    </submittedName>
</protein>
<dbReference type="GO" id="GO:0044715">
    <property type="term" value="F:8-oxo-dGDP phosphatase activity"/>
    <property type="evidence" value="ECO:0007669"/>
    <property type="project" value="TreeGrafter"/>
</dbReference>
<name>A0A0A1TDM5_9HYPO</name>
<dbReference type="AlphaFoldDB" id="A0A0A1TDM5"/>
<dbReference type="Proteomes" id="UP000039046">
    <property type="component" value="Unassembled WGS sequence"/>
</dbReference>
<keyword evidence="2" id="KW-0418">Kinase</keyword>
<dbReference type="SUPFAM" id="SSF55811">
    <property type="entry name" value="Nudix"/>
    <property type="match status" value="1"/>
</dbReference>
<dbReference type="PROSITE" id="PS51462">
    <property type="entry name" value="NUDIX"/>
    <property type="match status" value="1"/>
</dbReference>
<dbReference type="Pfam" id="PF00293">
    <property type="entry name" value="NUDIX"/>
    <property type="match status" value="1"/>
</dbReference>
<organism evidence="2 3">
    <name type="scientific">[Torrubiella] hemipterigena</name>
    <dbReference type="NCBI Taxonomy" id="1531966"/>
    <lineage>
        <taxon>Eukaryota</taxon>
        <taxon>Fungi</taxon>
        <taxon>Dikarya</taxon>
        <taxon>Ascomycota</taxon>
        <taxon>Pezizomycotina</taxon>
        <taxon>Sordariomycetes</taxon>
        <taxon>Hypocreomycetidae</taxon>
        <taxon>Hypocreales</taxon>
        <taxon>Clavicipitaceae</taxon>
        <taxon>Clavicipitaceae incertae sedis</taxon>
        <taxon>'Torrubiella' clade</taxon>
    </lineage>
</organism>
<dbReference type="Gene3D" id="3.90.79.10">
    <property type="entry name" value="Nucleoside Triphosphate Pyrophosphohydrolase"/>
    <property type="match status" value="1"/>
</dbReference>
<dbReference type="HOGENOM" id="CLU_048013_0_0_1"/>
<dbReference type="InterPro" id="IPR000086">
    <property type="entry name" value="NUDIX_hydrolase_dom"/>
</dbReference>
<dbReference type="PANTHER" id="PTHR13622:SF8">
    <property type="entry name" value="THIAMIN PYROPHOSPHOKINASE 1"/>
    <property type="match status" value="1"/>
</dbReference>
<dbReference type="PANTHER" id="PTHR13622">
    <property type="entry name" value="THIAMIN PYROPHOSPHOKINASE"/>
    <property type="match status" value="1"/>
</dbReference>
<evidence type="ECO:0000313" key="3">
    <source>
        <dbReference type="Proteomes" id="UP000039046"/>
    </source>
</evidence>
<dbReference type="FunFam" id="3.90.79.10:FF:000019">
    <property type="entry name" value="Thiamin pyrophosphokinase, putative"/>
    <property type="match status" value="1"/>
</dbReference>
<evidence type="ECO:0000259" key="1">
    <source>
        <dbReference type="PROSITE" id="PS51462"/>
    </source>
</evidence>